<dbReference type="FunFam" id="3.40.50.720:FF:000021">
    <property type="entry name" value="D-3-phosphoglycerate dehydrogenase"/>
    <property type="match status" value="1"/>
</dbReference>
<dbReference type="InterPro" id="IPR029009">
    <property type="entry name" value="ASB_dom_sf"/>
</dbReference>
<name>A0A401G2C1_9BACT</name>
<keyword evidence="9" id="KW-0028">Amino-acid biosynthesis</keyword>
<dbReference type="InterPro" id="IPR006139">
    <property type="entry name" value="D-isomer_2_OHA_DH_cat_dom"/>
</dbReference>
<dbReference type="OrthoDB" id="9793626at2"/>
<keyword evidence="5 9" id="KW-0560">Oxidoreductase</keyword>
<dbReference type="Proteomes" id="UP000288096">
    <property type="component" value="Unassembled WGS sequence"/>
</dbReference>
<dbReference type="Pfam" id="PF00389">
    <property type="entry name" value="2-Hacid_dh"/>
    <property type="match status" value="1"/>
</dbReference>
<evidence type="ECO:0000256" key="7">
    <source>
        <dbReference type="ARBA" id="ARBA00048126"/>
    </source>
</evidence>
<dbReference type="SUPFAM" id="SSF51735">
    <property type="entry name" value="NAD(P)-binding Rossmann-fold domains"/>
    <property type="match status" value="1"/>
</dbReference>
<sequence>MYKVMIRDNMSPVAKEILEATGRIEVVVDNDKATSDPDVLAGLIGEFDGLAVRSGTKVTKALLESAPNLKVIGRAGIGVDNIDLEAATRKGIVVMNAPGGNTVTTGEHTISMMMALARNIPQATASLRAGKWEKKKLGGVEITGKTLGIVGLGHIGRVVAERARGLRMKVIAFDPYVSQEAAAKMDVRLVRYEELLATSDFITLHVPRLKETVNMINAETLAQMKPGVRLINCSRGEVIHLDDLYEALESGHVAGAAIDVFPKEPPDASLPIMQHPKVIFTPHLGASTGEAQVNVARMIAEQMTGYLLDGVITNAVNFPSVSMEEMARLRPYLTLAEKMGAMMGQLVRSVHDVTIDYCGEVATLATRPVTHALLKGLLGAFTHKPINYVNARAIAAEKGIGIRETVSQSEEAFSSLIKLKLEGTDEKPDEIWGTIYEKKYPRFIRIGDVYLDAIPEGAMIVIQNIDKPGVIGHVGTVLGCHNINIGRFQLGRREDHAVCLVNIDTPADEAVLEEIRSLPIILSVRQVDLG</sequence>
<evidence type="ECO:0000256" key="1">
    <source>
        <dbReference type="ARBA" id="ARBA00003800"/>
    </source>
</evidence>
<dbReference type="InterPro" id="IPR045865">
    <property type="entry name" value="ACT-like_dom_sf"/>
</dbReference>
<dbReference type="GO" id="GO:0006564">
    <property type="term" value="P:L-serine biosynthetic process"/>
    <property type="evidence" value="ECO:0007669"/>
    <property type="project" value="UniProtKB-UniRule"/>
</dbReference>
<gene>
    <name evidence="11" type="ORF">DENIS_4382</name>
</gene>
<dbReference type="Pfam" id="PF02826">
    <property type="entry name" value="2-Hacid_dh_C"/>
    <property type="match status" value="1"/>
</dbReference>
<proteinExistence type="inferred from homology"/>
<dbReference type="InterPro" id="IPR045626">
    <property type="entry name" value="PGDH_ASB_dom"/>
</dbReference>
<dbReference type="PANTHER" id="PTHR42938:SF47">
    <property type="entry name" value="HYDROXYPYRUVATE REDUCTASE"/>
    <property type="match status" value="1"/>
</dbReference>
<dbReference type="Pfam" id="PF01842">
    <property type="entry name" value="ACT"/>
    <property type="match status" value="1"/>
</dbReference>
<dbReference type="EMBL" id="BEXT01000001">
    <property type="protein sequence ID" value="GBC63388.1"/>
    <property type="molecule type" value="Genomic_DNA"/>
</dbReference>
<dbReference type="GO" id="GO:0051287">
    <property type="term" value="F:NAD binding"/>
    <property type="evidence" value="ECO:0007669"/>
    <property type="project" value="UniProtKB-UniRule"/>
</dbReference>
<dbReference type="UniPathway" id="UPA00135">
    <property type="reaction ID" value="UER00196"/>
</dbReference>
<dbReference type="EC" id="1.1.1.95" evidence="9"/>
<dbReference type="PROSITE" id="PS00065">
    <property type="entry name" value="D_2_HYDROXYACID_DH_1"/>
    <property type="match status" value="1"/>
</dbReference>
<dbReference type="InterPro" id="IPR002912">
    <property type="entry name" value="ACT_dom"/>
</dbReference>
<keyword evidence="6 9" id="KW-0520">NAD</keyword>
<reference evidence="12" key="1">
    <citation type="submission" date="2017-11" db="EMBL/GenBank/DDBJ databases">
        <authorList>
            <person name="Watanabe M."/>
            <person name="Kojima H."/>
        </authorList>
    </citation>
    <scope>NUCLEOTIDE SEQUENCE [LARGE SCALE GENOMIC DNA]</scope>
    <source>
        <strain evidence="12">Tokyo 01</strain>
    </source>
</reference>
<evidence type="ECO:0000259" key="10">
    <source>
        <dbReference type="PROSITE" id="PS51671"/>
    </source>
</evidence>
<dbReference type="CDD" id="cd12173">
    <property type="entry name" value="PGDH_4"/>
    <property type="match status" value="1"/>
</dbReference>
<protein>
    <recommendedName>
        <fullName evidence="4 9">D-3-phosphoglycerate dehydrogenase</fullName>
        <ecNumber evidence="9">1.1.1.95</ecNumber>
    </recommendedName>
</protein>
<dbReference type="SUPFAM" id="SSF55021">
    <property type="entry name" value="ACT-like"/>
    <property type="match status" value="1"/>
</dbReference>
<reference evidence="12" key="2">
    <citation type="submission" date="2019-01" db="EMBL/GenBank/DDBJ databases">
        <title>Genome sequence of Desulfonema ishimotonii strain Tokyo 01.</title>
        <authorList>
            <person name="Fukui M."/>
        </authorList>
    </citation>
    <scope>NUCLEOTIDE SEQUENCE [LARGE SCALE GENOMIC DNA]</scope>
    <source>
        <strain evidence="12">Tokyo 01</strain>
    </source>
</reference>
<dbReference type="Gene3D" id="3.40.50.720">
    <property type="entry name" value="NAD(P)-binding Rossmann-like Domain"/>
    <property type="match status" value="2"/>
</dbReference>
<dbReference type="CDD" id="cd04902">
    <property type="entry name" value="ACT_3PGDH-xct"/>
    <property type="match status" value="1"/>
</dbReference>
<dbReference type="AlphaFoldDB" id="A0A401G2C1"/>
<dbReference type="PANTHER" id="PTHR42938">
    <property type="entry name" value="FORMATE DEHYDROGENASE 1"/>
    <property type="match status" value="1"/>
</dbReference>
<dbReference type="PROSITE" id="PS00670">
    <property type="entry name" value="D_2_HYDROXYACID_DH_2"/>
    <property type="match status" value="1"/>
</dbReference>
<dbReference type="Gene3D" id="3.30.1330.90">
    <property type="entry name" value="D-3-phosphoglycerate dehydrogenase, domain 3"/>
    <property type="match status" value="1"/>
</dbReference>
<feature type="domain" description="ACT" evidence="10">
    <location>
        <begin position="459"/>
        <end position="529"/>
    </location>
</feature>
<dbReference type="InterPro" id="IPR029753">
    <property type="entry name" value="D-isomer_DH_CS"/>
</dbReference>
<evidence type="ECO:0000256" key="9">
    <source>
        <dbReference type="RuleBase" id="RU363003"/>
    </source>
</evidence>
<dbReference type="RefSeq" id="WP_124330459.1">
    <property type="nucleotide sequence ID" value="NZ_BEXT01000001.1"/>
</dbReference>
<dbReference type="InterPro" id="IPR006236">
    <property type="entry name" value="PGDH"/>
</dbReference>
<comment type="catalytic activity">
    <reaction evidence="7">
        <text>(R)-2-hydroxyglutarate + NAD(+) = 2-oxoglutarate + NADH + H(+)</text>
        <dbReference type="Rhea" id="RHEA:49612"/>
        <dbReference type="ChEBI" id="CHEBI:15378"/>
        <dbReference type="ChEBI" id="CHEBI:15801"/>
        <dbReference type="ChEBI" id="CHEBI:16810"/>
        <dbReference type="ChEBI" id="CHEBI:57540"/>
        <dbReference type="ChEBI" id="CHEBI:57945"/>
        <dbReference type="EC" id="1.1.1.399"/>
    </reaction>
</comment>
<evidence type="ECO:0000256" key="6">
    <source>
        <dbReference type="ARBA" id="ARBA00023027"/>
    </source>
</evidence>
<dbReference type="PROSITE" id="PS51671">
    <property type="entry name" value="ACT"/>
    <property type="match status" value="1"/>
</dbReference>
<dbReference type="NCBIfam" id="TIGR01327">
    <property type="entry name" value="PGDH"/>
    <property type="match status" value="1"/>
</dbReference>
<keyword evidence="9" id="KW-0718">Serine biosynthesis</keyword>
<comment type="similarity">
    <text evidence="3 9">Belongs to the D-isomer specific 2-hydroxyacid dehydrogenase family.</text>
</comment>
<evidence type="ECO:0000256" key="2">
    <source>
        <dbReference type="ARBA" id="ARBA00005216"/>
    </source>
</evidence>
<evidence type="ECO:0000313" key="11">
    <source>
        <dbReference type="EMBL" id="GBC63388.1"/>
    </source>
</evidence>
<evidence type="ECO:0000256" key="3">
    <source>
        <dbReference type="ARBA" id="ARBA00005854"/>
    </source>
</evidence>
<dbReference type="SUPFAM" id="SSF52283">
    <property type="entry name" value="Formate/glycerate dehydrogenase catalytic domain-like"/>
    <property type="match status" value="1"/>
</dbReference>
<dbReference type="InterPro" id="IPR029752">
    <property type="entry name" value="D-isomer_DH_CS1"/>
</dbReference>
<comment type="catalytic activity">
    <reaction evidence="8 9">
        <text>(2R)-3-phosphoglycerate + NAD(+) = 3-phosphooxypyruvate + NADH + H(+)</text>
        <dbReference type="Rhea" id="RHEA:12641"/>
        <dbReference type="ChEBI" id="CHEBI:15378"/>
        <dbReference type="ChEBI" id="CHEBI:18110"/>
        <dbReference type="ChEBI" id="CHEBI:57540"/>
        <dbReference type="ChEBI" id="CHEBI:57945"/>
        <dbReference type="ChEBI" id="CHEBI:58272"/>
        <dbReference type="EC" id="1.1.1.95"/>
    </reaction>
</comment>
<evidence type="ECO:0000313" key="12">
    <source>
        <dbReference type="Proteomes" id="UP000288096"/>
    </source>
</evidence>
<evidence type="ECO:0000256" key="4">
    <source>
        <dbReference type="ARBA" id="ARBA00021582"/>
    </source>
</evidence>
<organism evidence="11 12">
    <name type="scientific">Desulfonema ishimotonii</name>
    <dbReference type="NCBI Taxonomy" id="45657"/>
    <lineage>
        <taxon>Bacteria</taxon>
        <taxon>Pseudomonadati</taxon>
        <taxon>Thermodesulfobacteriota</taxon>
        <taxon>Desulfobacteria</taxon>
        <taxon>Desulfobacterales</taxon>
        <taxon>Desulfococcaceae</taxon>
        <taxon>Desulfonema</taxon>
    </lineage>
</organism>
<dbReference type="SUPFAM" id="SSF143548">
    <property type="entry name" value="Serine metabolism enzymes domain"/>
    <property type="match status" value="1"/>
</dbReference>
<comment type="pathway">
    <text evidence="2 9">Amino-acid biosynthesis; L-serine biosynthesis; L-serine from 3-phospho-D-glycerate: step 1/3.</text>
</comment>
<comment type="function">
    <text evidence="1">Catalyzes the reversible oxidation of 3-phospho-D-glycerate to 3-phosphonooxypyruvate, the first step of the phosphorylated L-serine biosynthesis pathway. Also catalyzes the reversible oxidation of 2-hydroxyglutarate to 2-oxoglutarate.</text>
</comment>
<evidence type="ECO:0000256" key="8">
    <source>
        <dbReference type="ARBA" id="ARBA00048731"/>
    </source>
</evidence>
<dbReference type="Gene3D" id="3.30.70.260">
    <property type="match status" value="1"/>
</dbReference>
<evidence type="ECO:0000256" key="5">
    <source>
        <dbReference type="ARBA" id="ARBA00023002"/>
    </source>
</evidence>
<keyword evidence="12" id="KW-1185">Reference proteome</keyword>
<dbReference type="Pfam" id="PF19304">
    <property type="entry name" value="PGDH_inter"/>
    <property type="match status" value="1"/>
</dbReference>
<comment type="caution">
    <text evidence="11">The sequence shown here is derived from an EMBL/GenBank/DDBJ whole genome shotgun (WGS) entry which is preliminary data.</text>
</comment>
<dbReference type="FunFam" id="3.30.1330.90:FF:000003">
    <property type="entry name" value="D-3-phosphoglycerate dehydrogenase"/>
    <property type="match status" value="1"/>
</dbReference>
<dbReference type="InterPro" id="IPR036291">
    <property type="entry name" value="NAD(P)-bd_dom_sf"/>
</dbReference>
<accession>A0A401G2C1</accession>
<dbReference type="GO" id="GO:0004617">
    <property type="term" value="F:phosphoglycerate dehydrogenase activity"/>
    <property type="evidence" value="ECO:0007669"/>
    <property type="project" value="UniProtKB-UniRule"/>
</dbReference>
<dbReference type="InterPro" id="IPR006140">
    <property type="entry name" value="D-isomer_DH_NAD-bd"/>
</dbReference>